<feature type="transmembrane region" description="Helical" evidence="8">
    <location>
        <begin position="481"/>
        <end position="501"/>
    </location>
</feature>
<evidence type="ECO:0000256" key="4">
    <source>
        <dbReference type="ARBA" id="ARBA00022884"/>
    </source>
</evidence>
<evidence type="ECO:0000256" key="5">
    <source>
        <dbReference type="PROSITE-ProRule" id="PRU01023"/>
    </source>
</evidence>
<evidence type="ECO:0000313" key="11">
    <source>
        <dbReference type="Proteomes" id="UP000570595"/>
    </source>
</evidence>
<keyword evidence="8" id="KW-0472">Membrane</keyword>
<evidence type="ECO:0000256" key="7">
    <source>
        <dbReference type="SAM" id="MobiDB-lite"/>
    </source>
</evidence>
<keyword evidence="4 5" id="KW-0694">RNA-binding</keyword>
<evidence type="ECO:0000256" key="3">
    <source>
        <dbReference type="ARBA" id="ARBA00022691"/>
    </source>
</evidence>
<gene>
    <name evidence="10" type="primary">NSUN5</name>
    <name evidence="10" type="ORF">FOZ61_007531</name>
</gene>
<keyword evidence="1 5" id="KW-0489">Methyltransferase</keyword>
<feature type="region of interest" description="Disordered" evidence="7">
    <location>
        <begin position="423"/>
        <end position="453"/>
    </location>
</feature>
<dbReference type="Pfam" id="PF01189">
    <property type="entry name" value="Methyltr_RsmB-F"/>
    <property type="match status" value="1"/>
</dbReference>
<keyword evidence="8" id="KW-1133">Transmembrane helix</keyword>
<dbReference type="AlphaFoldDB" id="A0A7J6L8M0"/>
<keyword evidence="3 5" id="KW-0949">S-adenosyl-L-methionine</keyword>
<dbReference type="Gene3D" id="3.40.50.150">
    <property type="entry name" value="Vaccinia Virus protein VP39"/>
    <property type="match status" value="1"/>
</dbReference>
<dbReference type="PANTHER" id="PTHR22807">
    <property type="entry name" value="NOP2 YEAST -RELATED NOL1/NOP2/FMU SUN DOMAIN-CONTAINING"/>
    <property type="match status" value="1"/>
</dbReference>
<feature type="binding site" evidence="5">
    <location>
        <position position="236"/>
    </location>
    <ligand>
        <name>S-adenosyl-L-methionine</name>
        <dbReference type="ChEBI" id="CHEBI:59789"/>
    </ligand>
</feature>
<proteinExistence type="inferred from homology"/>
<accession>A0A7J6L8M0</accession>
<evidence type="ECO:0000256" key="1">
    <source>
        <dbReference type="ARBA" id="ARBA00022603"/>
    </source>
</evidence>
<dbReference type="SUPFAM" id="SSF53335">
    <property type="entry name" value="S-adenosyl-L-methionine-dependent methyltransferases"/>
    <property type="match status" value="1"/>
</dbReference>
<keyword evidence="2 5" id="KW-0808">Transferase</keyword>
<dbReference type="PROSITE" id="PS51686">
    <property type="entry name" value="SAM_MT_RSMB_NOP"/>
    <property type="match status" value="1"/>
</dbReference>
<evidence type="ECO:0000259" key="9">
    <source>
        <dbReference type="PROSITE" id="PS51686"/>
    </source>
</evidence>
<evidence type="ECO:0000256" key="6">
    <source>
        <dbReference type="SAM" id="Coils"/>
    </source>
</evidence>
<feature type="compositionally biased region" description="Basic residues" evidence="7">
    <location>
        <begin position="444"/>
        <end position="453"/>
    </location>
</feature>
<dbReference type="PANTHER" id="PTHR22807:SF4">
    <property type="entry name" value="28S RRNA (CYTOSINE-C(5))-METHYLTRANSFERASE"/>
    <property type="match status" value="1"/>
</dbReference>
<dbReference type="InterPro" id="IPR023267">
    <property type="entry name" value="RCMT"/>
</dbReference>
<dbReference type="InterPro" id="IPR029063">
    <property type="entry name" value="SAM-dependent_MTases_sf"/>
</dbReference>
<keyword evidence="8" id="KW-0812">Transmembrane</keyword>
<organism evidence="10 11">
    <name type="scientific">Perkinsus olseni</name>
    <name type="common">Perkinsus atlanticus</name>
    <dbReference type="NCBI Taxonomy" id="32597"/>
    <lineage>
        <taxon>Eukaryota</taxon>
        <taxon>Sar</taxon>
        <taxon>Alveolata</taxon>
        <taxon>Perkinsozoa</taxon>
        <taxon>Perkinsea</taxon>
        <taxon>Perkinsida</taxon>
        <taxon>Perkinsidae</taxon>
        <taxon>Perkinsus</taxon>
    </lineage>
</organism>
<feature type="coiled-coil region" evidence="6">
    <location>
        <begin position="510"/>
        <end position="544"/>
    </location>
</feature>
<evidence type="ECO:0000256" key="8">
    <source>
        <dbReference type="SAM" id="Phobius"/>
    </source>
</evidence>
<dbReference type="GO" id="GO:0008173">
    <property type="term" value="F:RNA methyltransferase activity"/>
    <property type="evidence" value="ECO:0007669"/>
    <property type="project" value="InterPro"/>
</dbReference>
<evidence type="ECO:0000256" key="2">
    <source>
        <dbReference type="ARBA" id="ARBA00022679"/>
    </source>
</evidence>
<dbReference type="Proteomes" id="UP000570595">
    <property type="component" value="Unassembled WGS sequence"/>
</dbReference>
<dbReference type="OrthoDB" id="435282at2759"/>
<comment type="similarity">
    <text evidence="5">Belongs to the class I-like SAM-binding methyltransferase superfamily. RsmB/NOP family.</text>
</comment>
<feature type="domain" description="SAM-dependent MTase RsmB/NOP-type" evidence="9">
    <location>
        <begin position="113"/>
        <end position="415"/>
    </location>
</feature>
<evidence type="ECO:0000313" key="10">
    <source>
        <dbReference type="EMBL" id="KAF4655534.1"/>
    </source>
</evidence>
<feature type="binding site" evidence="5">
    <location>
        <position position="299"/>
    </location>
    <ligand>
        <name>S-adenosyl-L-methionine</name>
        <dbReference type="ChEBI" id="CHEBI:59789"/>
    </ligand>
</feature>
<dbReference type="GO" id="GO:0005730">
    <property type="term" value="C:nucleolus"/>
    <property type="evidence" value="ECO:0007669"/>
    <property type="project" value="TreeGrafter"/>
</dbReference>
<dbReference type="GO" id="GO:0003723">
    <property type="term" value="F:RNA binding"/>
    <property type="evidence" value="ECO:0007669"/>
    <property type="project" value="UniProtKB-UniRule"/>
</dbReference>
<dbReference type="InterPro" id="IPR048889">
    <property type="entry name" value="NSUN5_RCM1_N"/>
</dbReference>
<protein>
    <submittedName>
        <fullName evidence="10">Putative 28S rRNA (Cytosine-C(5))-methyltransferase</fullName>
    </submittedName>
</protein>
<dbReference type="Pfam" id="PF21153">
    <property type="entry name" value="NSUN5_N"/>
    <property type="match status" value="1"/>
</dbReference>
<feature type="coiled-coil region" evidence="6">
    <location>
        <begin position="575"/>
        <end position="602"/>
    </location>
</feature>
<feature type="active site" description="Nucleophile" evidence="5">
    <location>
        <position position="351"/>
    </location>
</feature>
<dbReference type="PRINTS" id="PR02008">
    <property type="entry name" value="RCMTFAMILY"/>
</dbReference>
<keyword evidence="6" id="KW-0175">Coiled coil</keyword>
<name>A0A7J6L8M0_PEROL</name>
<comment type="caution">
    <text evidence="5">Lacks conserved residue(s) required for the propagation of feature annotation.</text>
</comment>
<reference evidence="10 11" key="1">
    <citation type="submission" date="2020-04" db="EMBL/GenBank/DDBJ databases">
        <title>Perkinsus olseni comparative genomics.</title>
        <authorList>
            <person name="Bogema D.R."/>
        </authorList>
    </citation>
    <scope>NUCLEOTIDE SEQUENCE [LARGE SCALE GENOMIC DNA]</scope>
    <source>
        <strain evidence="10">ATCC PRA-179</strain>
    </source>
</reference>
<dbReference type="InterPro" id="IPR001678">
    <property type="entry name" value="MeTrfase_RsmB-F_NOP2_dom"/>
</dbReference>
<dbReference type="EMBL" id="JABAHT010000461">
    <property type="protein sequence ID" value="KAF4655534.1"/>
    <property type="molecule type" value="Genomic_DNA"/>
</dbReference>
<dbReference type="InterPro" id="IPR049560">
    <property type="entry name" value="MeTrfase_RsmB-F_NOP2_cat"/>
</dbReference>
<comment type="caution">
    <text evidence="10">The sequence shown here is derived from an EMBL/GenBank/DDBJ whole genome shotgun (WGS) entry which is preliminary data.</text>
</comment>
<sequence>MSLLYKDAAAVVDKVTAQGVGLREAFYKSELKSSNPQKVYALVCKTVKSRKRIESALRSAGLLDTLADRSLGLVMAYDLMYGQGLRGGGKLARMLNDKAAVLKRAVQDDKATSSEDAGAQLPRYVRVNLADLSREDAINKLAAIGIKAKADELIPDVIKVDPSNSKALVESSLVKDFTLVLQDRGSCLSAHSLLAGVQPGENITVVDACASPGSKTIHLLQLMRYRKIDGLMVAMELDPKRAKVLLDRLAKAGFLPDDRKASGEVVHLSAAHSPGISVEVRIGDFIKYISPEVTHVNLDPSCSGSGLVDVHADSESVGAQRLRKLSSFQCRMLDHALTAFPAVRTVCYSTCSIRNEENGEVVKKALNRVQSGYRREWPFEVGSCWKDPTHGARDVQVRPEVDRCRGFYLCKLVKDAGVKRRRSSDDVTGAVEKSVTAAPQSRANAKKHKRSSKARGITITNGIMFDSRPVKGNPGSSSRAAAVRIFIILTVIGVVGCFAALSHRVNGASLKQVQTEIASVEAILEDLRRDAKQLDANLRTIHDDLKKAVDAQRDDRNQVMSLTKSLGGVDLGQLSRRLTSLQEEATQKFAALEQQIARTREQGSSFVNEVSNGKVDFMRLVEDRNELESRLGATEKRLTERLTALEELEKSRHNPKDIQEASLLRGQIHAQEARINTLLAESAHPVRAPGLSH</sequence>
<dbReference type="GO" id="GO:0070475">
    <property type="term" value="P:rRNA base methylation"/>
    <property type="evidence" value="ECO:0007669"/>
    <property type="project" value="TreeGrafter"/>
</dbReference>